<dbReference type="InterPro" id="IPR053927">
    <property type="entry name" value="FlgK_helical"/>
</dbReference>
<evidence type="ECO:0000256" key="1">
    <source>
        <dbReference type="ARBA" id="ARBA00004365"/>
    </source>
</evidence>
<reference evidence="9 10" key="1">
    <citation type="submission" date="2015-09" db="EMBL/GenBank/DDBJ databases">
        <authorList>
            <consortium name="Pathogen Informatics"/>
        </authorList>
    </citation>
    <scope>NUCLEOTIDE SEQUENCE [LARGE SCALE GENOMIC DNA]</scope>
    <source>
        <strain evidence="9 10">2789STDY5834928</strain>
    </source>
</reference>
<comment type="subcellular location">
    <subcellularLocation>
        <location evidence="1">Bacterial flagellum</location>
    </subcellularLocation>
    <subcellularLocation>
        <location evidence="2">Secreted</location>
    </subcellularLocation>
</comment>
<name>A0A174Z6Z0_9FIRM</name>
<dbReference type="GO" id="GO:0009424">
    <property type="term" value="C:bacterial-type flagellum hook"/>
    <property type="evidence" value="ECO:0007669"/>
    <property type="project" value="InterPro"/>
</dbReference>
<proteinExistence type="inferred from homology"/>
<dbReference type="InterPro" id="IPR002371">
    <property type="entry name" value="FlgK"/>
</dbReference>
<organism evidence="9 10">
    <name type="scientific">[Eubacterium] siraeum</name>
    <dbReference type="NCBI Taxonomy" id="39492"/>
    <lineage>
        <taxon>Bacteria</taxon>
        <taxon>Bacillati</taxon>
        <taxon>Bacillota</taxon>
        <taxon>Clostridia</taxon>
        <taxon>Eubacteriales</taxon>
        <taxon>Oscillospiraceae</taxon>
        <taxon>Oscillospiraceae incertae sedis</taxon>
    </lineage>
</organism>
<dbReference type="NCBIfam" id="TIGR02492">
    <property type="entry name" value="flgK_ends"/>
    <property type="match status" value="1"/>
</dbReference>
<sequence length="519" mass="57830">MRASFLGLEIQKRSVQMAQKALDVTGNNLSNRDTVGYTRQRLDVYSSYMNMNGIYTTKLARLGLSSQGVFASGVSQTRDDYLDKRYRDNNCFVAEYNQQASIMSEIETALTNFSDTYENVGMAHQFDQFKSALRKYAEDSADREELASVVRNQAYNICKLFTQQSMDLKNLENQTLYDLHSTLEDANRIIEEIVEYNKQIVNEYAITGADLIYNGLSVTGGYGPNEMLDARNNLIDQLSEFGDIHVDDNFDGSVKITMGGLTIIDGKKSNLFVTGKDFDAYNAKYEENGAVVLKLTDGNDMVLESGSIKAYTDMINGNGAYASGKQTTDYGIKYYQSAVDEFAKQFAGLMNKLNGGNESDDRLMFTSADGSPINAGNIRISDAWLKDATMIAKIYNEKTGAYDYPVNLDGNAVNKLLLGMDDSVQIGKGDYEGSSYDFILFLNNRLAQNIEFAEKQCDMYTETATSLLDSRDAIMGVSETEEGVNMLNYSKWFNASSRMLTTLDEALDTIIEKMGLVGR</sequence>
<accession>A0A174Z6Z0</accession>
<keyword evidence="5" id="KW-0964">Secreted</keyword>
<feature type="domain" description="Flagellar hook-associated protein FlgK helical" evidence="8">
    <location>
        <begin position="118"/>
        <end position="354"/>
    </location>
</feature>
<keyword evidence="9" id="KW-0282">Flagellum</keyword>
<dbReference type="PANTHER" id="PTHR30033">
    <property type="entry name" value="FLAGELLAR HOOK-ASSOCIATED PROTEIN 1"/>
    <property type="match status" value="1"/>
</dbReference>
<evidence type="ECO:0000256" key="3">
    <source>
        <dbReference type="ARBA" id="ARBA00009677"/>
    </source>
</evidence>
<evidence type="ECO:0000313" key="10">
    <source>
        <dbReference type="Proteomes" id="UP000095662"/>
    </source>
</evidence>
<evidence type="ECO:0000256" key="5">
    <source>
        <dbReference type="ARBA" id="ARBA00022525"/>
    </source>
</evidence>
<dbReference type="InterPro" id="IPR001444">
    <property type="entry name" value="Flag_bb_rod_N"/>
</dbReference>
<dbReference type="Pfam" id="PF00460">
    <property type="entry name" value="Flg_bb_rod"/>
    <property type="match status" value="1"/>
</dbReference>
<dbReference type="PANTHER" id="PTHR30033:SF1">
    <property type="entry name" value="FLAGELLAR HOOK-ASSOCIATED PROTEIN 1"/>
    <property type="match status" value="1"/>
</dbReference>
<evidence type="ECO:0000256" key="4">
    <source>
        <dbReference type="ARBA" id="ARBA00016244"/>
    </source>
</evidence>
<evidence type="ECO:0000313" key="9">
    <source>
        <dbReference type="EMBL" id="CUQ81617.1"/>
    </source>
</evidence>
<dbReference type="GO" id="GO:0005198">
    <property type="term" value="F:structural molecule activity"/>
    <property type="evidence" value="ECO:0007669"/>
    <property type="project" value="InterPro"/>
</dbReference>
<evidence type="ECO:0000259" key="8">
    <source>
        <dbReference type="Pfam" id="PF22638"/>
    </source>
</evidence>
<dbReference type="GO" id="GO:0005576">
    <property type="term" value="C:extracellular region"/>
    <property type="evidence" value="ECO:0007669"/>
    <property type="project" value="UniProtKB-SubCell"/>
</dbReference>
<gene>
    <name evidence="9" type="primary">flgK</name>
    <name evidence="9" type="ORF">ERS852540_00303</name>
</gene>
<dbReference type="EMBL" id="CZBY01000002">
    <property type="protein sequence ID" value="CUQ81617.1"/>
    <property type="molecule type" value="Genomic_DNA"/>
</dbReference>
<feature type="domain" description="Flagellar basal body rod protein N-terminal" evidence="7">
    <location>
        <begin position="18"/>
        <end position="38"/>
    </location>
</feature>
<keyword evidence="9" id="KW-0966">Cell projection</keyword>
<keyword evidence="6" id="KW-0975">Bacterial flagellum</keyword>
<evidence type="ECO:0000256" key="2">
    <source>
        <dbReference type="ARBA" id="ARBA00004613"/>
    </source>
</evidence>
<dbReference type="AlphaFoldDB" id="A0A174Z6Z0"/>
<comment type="similarity">
    <text evidence="3">Belongs to the flagella basal body rod proteins family.</text>
</comment>
<dbReference type="Pfam" id="PF22638">
    <property type="entry name" value="FlgK_D1"/>
    <property type="match status" value="1"/>
</dbReference>
<dbReference type="GO" id="GO:0044780">
    <property type="term" value="P:bacterial-type flagellum assembly"/>
    <property type="evidence" value="ECO:0007669"/>
    <property type="project" value="InterPro"/>
</dbReference>
<protein>
    <recommendedName>
        <fullName evidence="4">Flagellar hook-associated protein 1</fullName>
    </recommendedName>
</protein>
<dbReference type="Proteomes" id="UP000095662">
    <property type="component" value="Unassembled WGS sequence"/>
</dbReference>
<dbReference type="STRING" id="39492.ERS852540_00303"/>
<evidence type="ECO:0000256" key="6">
    <source>
        <dbReference type="ARBA" id="ARBA00023143"/>
    </source>
</evidence>
<dbReference type="OrthoDB" id="9802553at2"/>
<evidence type="ECO:0000259" key="7">
    <source>
        <dbReference type="Pfam" id="PF00460"/>
    </source>
</evidence>
<keyword evidence="9" id="KW-0969">Cilium</keyword>